<comment type="similarity">
    <text evidence="1">Belongs to the arginase family. Agmatinase subfamily.</text>
</comment>
<evidence type="ECO:0000313" key="6">
    <source>
        <dbReference type="EMBL" id="OCF34166.1"/>
    </source>
</evidence>
<keyword evidence="2" id="KW-0479">Metal-binding</keyword>
<dbReference type="CDD" id="cd11592">
    <property type="entry name" value="Agmatinase_PAH"/>
    <property type="match status" value="1"/>
</dbReference>
<evidence type="ECO:0000256" key="5">
    <source>
        <dbReference type="SAM" id="SignalP"/>
    </source>
</evidence>
<protein>
    <submittedName>
        <fullName evidence="6">Agmatinase</fullName>
    </submittedName>
</protein>
<keyword evidence="3 4" id="KW-0378">Hydrolase</keyword>
<dbReference type="PANTHER" id="PTHR11358:SF30">
    <property type="entry name" value="AGMATINASE 1-RELATED"/>
    <property type="match status" value="1"/>
</dbReference>
<dbReference type="GO" id="GO:0046872">
    <property type="term" value="F:metal ion binding"/>
    <property type="evidence" value="ECO:0007669"/>
    <property type="project" value="UniProtKB-KW"/>
</dbReference>
<evidence type="ECO:0000256" key="4">
    <source>
        <dbReference type="RuleBase" id="RU003684"/>
    </source>
</evidence>
<organism evidence="6 7">
    <name type="scientific">Kwoniella heveanensis BCC8398</name>
    <dbReference type="NCBI Taxonomy" id="1296120"/>
    <lineage>
        <taxon>Eukaryota</taxon>
        <taxon>Fungi</taxon>
        <taxon>Dikarya</taxon>
        <taxon>Basidiomycota</taxon>
        <taxon>Agaricomycotina</taxon>
        <taxon>Tremellomycetes</taxon>
        <taxon>Tremellales</taxon>
        <taxon>Cryptococcaceae</taxon>
        <taxon>Kwoniella</taxon>
    </lineage>
</organism>
<evidence type="ECO:0000313" key="7">
    <source>
        <dbReference type="Proteomes" id="UP000092666"/>
    </source>
</evidence>
<dbReference type="Pfam" id="PF00491">
    <property type="entry name" value="Arginase"/>
    <property type="match status" value="1"/>
</dbReference>
<dbReference type="NCBIfam" id="TIGR01230">
    <property type="entry name" value="agmatinase"/>
    <property type="match status" value="1"/>
</dbReference>
<dbReference type="Gene3D" id="3.40.800.10">
    <property type="entry name" value="Ureohydrolase domain"/>
    <property type="match status" value="1"/>
</dbReference>
<feature type="signal peptide" evidence="5">
    <location>
        <begin position="1"/>
        <end position="18"/>
    </location>
</feature>
<name>A0A1B9GT17_9TREE</name>
<dbReference type="InterPro" id="IPR020855">
    <property type="entry name" value="Ureohydrolase_Mn_BS"/>
</dbReference>
<dbReference type="GO" id="GO:0008783">
    <property type="term" value="F:agmatinase activity"/>
    <property type="evidence" value="ECO:0007669"/>
    <property type="project" value="TreeGrafter"/>
</dbReference>
<dbReference type="SUPFAM" id="SSF52768">
    <property type="entry name" value="Arginase/deacetylase"/>
    <property type="match status" value="1"/>
</dbReference>
<evidence type="ECO:0000256" key="1">
    <source>
        <dbReference type="ARBA" id="ARBA00009227"/>
    </source>
</evidence>
<dbReference type="PROSITE" id="PS51409">
    <property type="entry name" value="ARGINASE_2"/>
    <property type="match status" value="1"/>
</dbReference>
<feature type="chain" id="PRO_5008627375" evidence="5">
    <location>
        <begin position="19"/>
        <end position="433"/>
    </location>
</feature>
<dbReference type="EMBL" id="KI669501">
    <property type="protein sequence ID" value="OCF34166.1"/>
    <property type="molecule type" value="Genomic_DNA"/>
</dbReference>
<dbReference type="InterPro" id="IPR006035">
    <property type="entry name" value="Ureohydrolase"/>
</dbReference>
<dbReference type="AlphaFoldDB" id="A0A1B9GT17"/>
<dbReference type="InterPro" id="IPR005925">
    <property type="entry name" value="Agmatinase-rel"/>
</dbReference>
<accession>A0A1B9GT17</accession>
<reference evidence="7" key="2">
    <citation type="submission" date="2013-12" db="EMBL/GenBank/DDBJ databases">
        <title>Evolution of pathogenesis and genome organization in the Tremellales.</title>
        <authorList>
            <person name="Cuomo C."/>
            <person name="Litvintseva A."/>
            <person name="Heitman J."/>
            <person name="Chen Y."/>
            <person name="Sun S."/>
            <person name="Springer D."/>
            <person name="Dromer F."/>
            <person name="Young S."/>
            <person name="Zeng Q."/>
            <person name="Chapman S."/>
            <person name="Gujja S."/>
            <person name="Saif S."/>
            <person name="Birren B."/>
        </authorList>
    </citation>
    <scope>NUCLEOTIDE SEQUENCE [LARGE SCALE GENOMIC DNA]</scope>
    <source>
        <strain evidence="7">BCC8398</strain>
    </source>
</reference>
<dbReference type="STRING" id="1296120.A0A1B9GT17"/>
<dbReference type="PROSITE" id="PS01053">
    <property type="entry name" value="ARGINASE_1"/>
    <property type="match status" value="1"/>
</dbReference>
<keyword evidence="5" id="KW-0732">Signal</keyword>
<dbReference type="OrthoDB" id="288726at2759"/>
<proteinExistence type="inferred from homology"/>
<evidence type="ECO:0000256" key="3">
    <source>
        <dbReference type="ARBA" id="ARBA00022801"/>
    </source>
</evidence>
<dbReference type="InterPro" id="IPR023696">
    <property type="entry name" value="Ureohydrolase_dom_sf"/>
</dbReference>
<dbReference type="PANTHER" id="PTHR11358">
    <property type="entry name" value="ARGINASE/AGMATINASE"/>
    <property type="match status" value="1"/>
</dbReference>
<keyword evidence="7" id="KW-1185">Reference proteome</keyword>
<gene>
    <name evidence="6" type="ORF">I316_04116</name>
</gene>
<dbReference type="Proteomes" id="UP000092666">
    <property type="component" value="Unassembled WGS sequence"/>
</dbReference>
<evidence type="ECO:0000256" key="2">
    <source>
        <dbReference type="ARBA" id="ARBA00022723"/>
    </source>
</evidence>
<sequence length="433" mass="47279">MLLNLTILFALLPSLIQAAVPAPAAQAVFPDRDRVRHSYKEYLAGSSEPRHPSAEYKAKAAQKADQEASALQTPKYGYEDAENAAFYAMRAEAGARDPTEKAPFPPYNTWDAYWGLKTFGHTKPVRCMTADNTTLYDIAILGAPFDTATSWRPGARFGPGGIRGGAQRLGGANRLLGNDAFQELEIVDCGDSRMTFYSNDLALATLEDDYRSLINRPISTSFKNGEESLALDGEHHPRVMMLGGDHTIVLPALRALNEVYGPVSVIHFDSHCDSRHPDKGTLTHGDYFYFAWKEGLMSETNIHAGIRSNCDIPSDLETNFATVLADEIEDIGWKGVIKRIKDRVGDSPVYLTIDIDTLDPAFAPATGTPEIGGWTSREMIKILHGLKDLKIVGADVVEVAPAYDTTAEITQIAAAGLVFELLSMMALTPVVKT</sequence>
<reference evidence="6 7" key="1">
    <citation type="submission" date="2013-07" db="EMBL/GenBank/DDBJ databases">
        <title>The Genome Sequence of Cryptococcus heveanensis BCC8398.</title>
        <authorList>
            <consortium name="The Broad Institute Genome Sequencing Platform"/>
            <person name="Cuomo C."/>
            <person name="Litvintseva A."/>
            <person name="Chen Y."/>
            <person name="Heitman J."/>
            <person name="Sun S."/>
            <person name="Springer D."/>
            <person name="Dromer F."/>
            <person name="Young S.K."/>
            <person name="Zeng Q."/>
            <person name="Gargeya S."/>
            <person name="Fitzgerald M."/>
            <person name="Abouelleil A."/>
            <person name="Alvarado L."/>
            <person name="Berlin A.M."/>
            <person name="Chapman S.B."/>
            <person name="Dewar J."/>
            <person name="Goldberg J."/>
            <person name="Griggs A."/>
            <person name="Gujja S."/>
            <person name="Hansen M."/>
            <person name="Howarth C."/>
            <person name="Imamovic A."/>
            <person name="Larimer J."/>
            <person name="McCowan C."/>
            <person name="Murphy C."/>
            <person name="Pearson M."/>
            <person name="Priest M."/>
            <person name="Roberts A."/>
            <person name="Saif S."/>
            <person name="Shea T."/>
            <person name="Sykes S."/>
            <person name="Wortman J."/>
            <person name="Nusbaum C."/>
            <person name="Birren B."/>
        </authorList>
    </citation>
    <scope>NUCLEOTIDE SEQUENCE [LARGE SCALE GENOMIC DNA]</scope>
    <source>
        <strain evidence="6 7">BCC8398</strain>
    </source>
</reference>
<dbReference type="GO" id="GO:0033389">
    <property type="term" value="P:putrescine biosynthetic process from arginine, via agmatine"/>
    <property type="evidence" value="ECO:0007669"/>
    <property type="project" value="TreeGrafter"/>
</dbReference>